<comment type="similarity">
    <text evidence="1 3">Belongs to the chaperonin (HSP60) family.</text>
</comment>
<organism evidence="5 6">
    <name type="scientific">Candidatus Nealsonbacteria bacterium CG_4_10_14_0_8_um_filter_37_14</name>
    <dbReference type="NCBI Taxonomy" id="1974684"/>
    <lineage>
        <taxon>Bacteria</taxon>
        <taxon>Candidatus Nealsoniibacteriota</taxon>
    </lineage>
</organism>
<evidence type="ECO:0000256" key="4">
    <source>
        <dbReference type="RuleBase" id="RU000419"/>
    </source>
</evidence>
<dbReference type="PANTHER" id="PTHR45633">
    <property type="entry name" value="60 KDA HEAT SHOCK PROTEIN, MITOCHONDRIAL"/>
    <property type="match status" value="1"/>
</dbReference>
<evidence type="ECO:0000256" key="1">
    <source>
        <dbReference type="ARBA" id="ARBA00006607"/>
    </source>
</evidence>
<name>A0A2M7R7F1_9BACT</name>
<dbReference type="GO" id="GO:0140662">
    <property type="term" value="F:ATP-dependent protein folding chaperone"/>
    <property type="evidence" value="ECO:0007669"/>
    <property type="project" value="InterPro"/>
</dbReference>
<dbReference type="EMBL" id="PFLW01000030">
    <property type="protein sequence ID" value="PIY89364.1"/>
    <property type="molecule type" value="Genomic_DNA"/>
</dbReference>
<dbReference type="GO" id="GO:0042026">
    <property type="term" value="P:protein refolding"/>
    <property type="evidence" value="ECO:0007669"/>
    <property type="project" value="InterPro"/>
</dbReference>
<gene>
    <name evidence="5" type="primary">groEL</name>
    <name evidence="5" type="ORF">COY73_01090</name>
</gene>
<comment type="caution">
    <text evidence="5">The sequence shown here is derived from an EMBL/GenBank/DDBJ whole genome shotgun (WGS) entry which is preliminary data.</text>
</comment>
<evidence type="ECO:0000256" key="2">
    <source>
        <dbReference type="ARBA" id="ARBA00023186"/>
    </source>
</evidence>
<dbReference type="InterPro" id="IPR002423">
    <property type="entry name" value="Cpn60/GroEL/TCP-1"/>
</dbReference>
<proteinExistence type="inferred from homology"/>
<dbReference type="SUPFAM" id="SSF48592">
    <property type="entry name" value="GroEL equatorial domain-like"/>
    <property type="match status" value="1"/>
</dbReference>
<comment type="function">
    <text evidence="4">Together with its co-chaperonin GroES, plays an essential role in assisting protein folding. The GroEL-GroES system forms a nano-cage that allows encapsulation of the non-native substrate proteins and provides a physical environment optimized to promote and accelerate protein folding.</text>
</comment>
<dbReference type="PRINTS" id="PR00298">
    <property type="entry name" value="CHAPERONIN60"/>
</dbReference>
<feature type="non-terminal residue" evidence="5">
    <location>
        <position position="135"/>
    </location>
</feature>
<dbReference type="GO" id="GO:0005524">
    <property type="term" value="F:ATP binding"/>
    <property type="evidence" value="ECO:0007669"/>
    <property type="project" value="InterPro"/>
</dbReference>
<protein>
    <recommendedName>
        <fullName evidence="4">60 kDa chaperonin</fullName>
    </recommendedName>
</protein>
<dbReference type="AlphaFoldDB" id="A0A2M7R7F1"/>
<comment type="subunit">
    <text evidence="4">Forms a cylinder of 14 subunits composed of two heptameric rings stacked back-to-back. Interacts with the co-chaperonin GroES.</text>
</comment>
<evidence type="ECO:0000313" key="6">
    <source>
        <dbReference type="Proteomes" id="UP000230767"/>
    </source>
</evidence>
<dbReference type="Pfam" id="PF00118">
    <property type="entry name" value="Cpn60_TCP1"/>
    <property type="match status" value="1"/>
</dbReference>
<dbReference type="Proteomes" id="UP000230767">
    <property type="component" value="Unassembled WGS sequence"/>
</dbReference>
<sequence length="135" mass="14383">MAKQILFDEVARKKLKAGVDKLIKVVKVTLGPRARYVVLDKGFGAPEISDDGVSIAKEVELKDKIENLGVEILKEVAEKTSEMAGDGTTTAMILTQAIASEGLKNVAAGAHPLVIKQGIQKGVKQVVASLKEMSK</sequence>
<keyword evidence="2" id="KW-0143">Chaperone</keyword>
<dbReference type="InterPro" id="IPR027413">
    <property type="entry name" value="GROEL-like_equatorial_sf"/>
</dbReference>
<dbReference type="Gene3D" id="1.10.560.10">
    <property type="entry name" value="GroEL-like equatorial domain"/>
    <property type="match status" value="1"/>
</dbReference>
<evidence type="ECO:0000256" key="3">
    <source>
        <dbReference type="RuleBase" id="RU000418"/>
    </source>
</evidence>
<accession>A0A2M7R7F1</accession>
<dbReference type="InterPro" id="IPR001844">
    <property type="entry name" value="Cpn60/GroEL"/>
</dbReference>
<evidence type="ECO:0000313" key="5">
    <source>
        <dbReference type="EMBL" id="PIY89364.1"/>
    </source>
</evidence>
<reference evidence="6" key="1">
    <citation type="submission" date="2017-09" db="EMBL/GenBank/DDBJ databases">
        <title>Depth-based differentiation of microbial function through sediment-hosted aquifers and enrichment of novel symbionts in the deep terrestrial subsurface.</title>
        <authorList>
            <person name="Probst A.J."/>
            <person name="Ladd B."/>
            <person name="Jarett J.K."/>
            <person name="Geller-Mcgrath D.E."/>
            <person name="Sieber C.M.K."/>
            <person name="Emerson J.B."/>
            <person name="Anantharaman K."/>
            <person name="Thomas B.C."/>
            <person name="Malmstrom R."/>
            <person name="Stieglmeier M."/>
            <person name="Klingl A."/>
            <person name="Woyke T."/>
            <person name="Ryan C.M."/>
            <person name="Banfield J.F."/>
        </authorList>
    </citation>
    <scope>NUCLEOTIDE SEQUENCE [LARGE SCALE GENOMIC DNA]</scope>
</reference>